<comment type="caution">
    <text evidence="2">The sequence shown here is derived from an EMBL/GenBank/DDBJ whole genome shotgun (WGS) entry which is preliminary data.</text>
</comment>
<sequence length="243" mass="27748">MKKITFLILILFSINAIGQTKLEIEIDNPEPRVGQSVTFSINVDFLTDYFKKEFGKNVEFTRSTSIFGMQSDDFERVIIFEKAKEYEIGPFNFEFNGKKYTTGTIKVNVLPKLPMENGLWLRITESEGQQYLILEQLISNESNKTDNENGGYSHTIGGVKPEGKEFAELNEELTKGIELSNYSSANNTLSPEGAGLFDVGFSYSIKKYKIEFEENFNGEYIITKKDFKNLPENFDIGKIKLEK</sequence>
<feature type="signal peptide" evidence="1">
    <location>
        <begin position="1"/>
        <end position="18"/>
    </location>
</feature>
<dbReference type="RefSeq" id="WP_099646843.1">
    <property type="nucleotide sequence ID" value="NZ_KZ319293.1"/>
</dbReference>
<reference evidence="2 3" key="1">
    <citation type="submission" date="2017-08" db="EMBL/GenBank/DDBJ databases">
        <title>The whole genome shortgun sequences of strain Leeuwenhoekiella nanhaiensis G18 from the South China Sea.</title>
        <authorList>
            <person name="Liu Q."/>
        </authorList>
    </citation>
    <scope>NUCLEOTIDE SEQUENCE [LARGE SCALE GENOMIC DNA]</scope>
    <source>
        <strain evidence="2 3">G18</strain>
    </source>
</reference>
<dbReference type="AlphaFoldDB" id="A0A2G1VQ06"/>
<evidence type="ECO:0000256" key="1">
    <source>
        <dbReference type="SAM" id="SignalP"/>
    </source>
</evidence>
<accession>A0A2G1VQ06</accession>
<protein>
    <submittedName>
        <fullName evidence="2">Uncharacterized protein</fullName>
    </submittedName>
</protein>
<gene>
    <name evidence="2" type="ORF">CJ305_13630</name>
</gene>
<dbReference type="EMBL" id="NQXA01000011">
    <property type="protein sequence ID" value="PHQ28851.1"/>
    <property type="molecule type" value="Genomic_DNA"/>
</dbReference>
<name>A0A2G1VQ06_9FLAO</name>
<dbReference type="Proteomes" id="UP000229433">
    <property type="component" value="Unassembled WGS sequence"/>
</dbReference>
<evidence type="ECO:0000313" key="2">
    <source>
        <dbReference type="EMBL" id="PHQ28851.1"/>
    </source>
</evidence>
<keyword evidence="3" id="KW-1185">Reference proteome</keyword>
<organism evidence="2 3">
    <name type="scientific">Leeuwenhoekiella nanhaiensis</name>
    <dbReference type="NCBI Taxonomy" id="1655491"/>
    <lineage>
        <taxon>Bacteria</taxon>
        <taxon>Pseudomonadati</taxon>
        <taxon>Bacteroidota</taxon>
        <taxon>Flavobacteriia</taxon>
        <taxon>Flavobacteriales</taxon>
        <taxon>Flavobacteriaceae</taxon>
        <taxon>Leeuwenhoekiella</taxon>
    </lineage>
</organism>
<proteinExistence type="predicted"/>
<dbReference type="OrthoDB" id="1330223at2"/>
<keyword evidence="1" id="KW-0732">Signal</keyword>
<feature type="chain" id="PRO_5013827585" evidence="1">
    <location>
        <begin position="19"/>
        <end position="243"/>
    </location>
</feature>
<evidence type="ECO:0000313" key="3">
    <source>
        <dbReference type="Proteomes" id="UP000229433"/>
    </source>
</evidence>